<evidence type="ECO:0000313" key="2">
    <source>
        <dbReference type="Proteomes" id="UP000028999"/>
    </source>
</evidence>
<dbReference type="EMBL" id="LK033003">
    <property type="protein sequence ID" value="CDY51519.1"/>
    <property type="molecule type" value="Genomic_DNA"/>
</dbReference>
<keyword evidence="2" id="KW-1185">Reference proteome</keyword>
<dbReference type="Proteomes" id="UP000028999">
    <property type="component" value="Unassembled WGS sequence"/>
</dbReference>
<dbReference type="AlphaFoldDB" id="A0A078IQ77"/>
<dbReference type="STRING" id="3708.A0A078IQ77"/>
<sequence length="53" mass="5999">MCLHQKRLATWILQLFTTVDVPQNPACELESKYSEVKEVVASKPLQNGLLSKL</sequence>
<proteinExistence type="predicted"/>
<dbReference type="PaxDb" id="3708-A0A078IQ77"/>
<evidence type="ECO:0000313" key="1">
    <source>
        <dbReference type="EMBL" id="CDY51519.1"/>
    </source>
</evidence>
<reference evidence="1 2" key="1">
    <citation type="journal article" date="2014" name="Science">
        <title>Plant genetics. Early allopolyploid evolution in the post-Neolithic Brassica napus oilseed genome.</title>
        <authorList>
            <person name="Chalhoub B."/>
            <person name="Denoeud F."/>
            <person name="Liu S."/>
            <person name="Parkin I.A."/>
            <person name="Tang H."/>
            <person name="Wang X."/>
            <person name="Chiquet J."/>
            <person name="Belcram H."/>
            <person name="Tong C."/>
            <person name="Samans B."/>
            <person name="Correa M."/>
            <person name="Da Silva C."/>
            <person name="Just J."/>
            <person name="Falentin C."/>
            <person name="Koh C.S."/>
            <person name="Le Clainche I."/>
            <person name="Bernard M."/>
            <person name="Bento P."/>
            <person name="Noel B."/>
            <person name="Labadie K."/>
            <person name="Alberti A."/>
            <person name="Charles M."/>
            <person name="Arnaud D."/>
            <person name="Guo H."/>
            <person name="Daviaud C."/>
            <person name="Alamery S."/>
            <person name="Jabbari K."/>
            <person name="Zhao M."/>
            <person name="Edger P.P."/>
            <person name="Chelaifa H."/>
            <person name="Tack D."/>
            <person name="Lassalle G."/>
            <person name="Mestiri I."/>
            <person name="Schnel N."/>
            <person name="Le Paslier M.C."/>
            <person name="Fan G."/>
            <person name="Renault V."/>
            <person name="Bayer P.E."/>
            <person name="Golicz A.A."/>
            <person name="Manoli S."/>
            <person name="Lee T.H."/>
            <person name="Thi V.H."/>
            <person name="Chalabi S."/>
            <person name="Hu Q."/>
            <person name="Fan C."/>
            <person name="Tollenaere R."/>
            <person name="Lu Y."/>
            <person name="Battail C."/>
            <person name="Shen J."/>
            <person name="Sidebottom C.H."/>
            <person name="Wang X."/>
            <person name="Canaguier A."/>
            <person name="Chauveau A."/>
            <person name="Berard A."/>
            <person name="Deniot G."/>
            <person name="Guan M."/>
            <person name="Liu Z."/>
            <person name="Sun F."/>
            <person name="Lim Y.P."/>
            <person name="Lyons E."/>
            <person name="Town C.D."/>
            <person name="Bancroft I."/>
            <person name="Wang X."/>
            <person name="Meng J."/>
            <person name="Ma J."/>
            <person name="Pires J.C."/>
            <person name="King G.J."/>
            <person name="Brunel D."/>
            <person name="Delourme R."/>
            <person name="Renard M."/>
            <person name="Aury J.M."/>
            <person name="Adams K.L."/>
            <person name="Batley J."/>
            <person name="Snowdon R.J."/>
            <person name="Tost J."/>
            <person name="Edwards D."/>
            <person name="Zhou Y."/>
            <person name="Hua W."/>
            <person name="Sharpe A.G."/>
            <person name="Paterson A.H."/>
            <person name="Guan C."/>
            <person name="Wincker P."/>
        </authorList>
    </citation>
    <scope>NUCLEOTIDE SEQUENCE [LARGE SCALE GENOMIC DNA]</scope>
    <source>
        <strain evidence="2">cv. Darmor-bzh</strain>
    </source>
</reference>
<name>A0A078IQ77_BRANA</name>
<dbReference type="Gramene" id="CDY51519">
    <property type="protein sequence ID" value="CDY51519"/>
    <property type="gene ID" value="GSBRNA2T00003618001"/>
</dbReference>
<accession>A0A078IQ77</accession>
<gene>
    <name evidence="1" type="primary">BnaC04g02320D</name>
    <name evidence="1" type="ORF">GSBRNA2T00003618001</name>
</gene>
<protein>
    <submittedName>
        <fullName evidence="1">BnaC04g02320D protein</fullName>
    </submittedName>
</protein>
<organism evidence="1 2">
    <name type="scientific">Brassica napus</name>
    <name type="common">Rape</name>
    <dbReference type="NCBI Taxonomy" id="3708"/>
    <lineage>
        <taxon>Eukaryota</taxon>
        <taxon>Viridiplantae</taxon>
        <taxon>Streptophyta</taxon>
        <taxon>Embryophyta</taxon>
        <taxon>Tracheophyta</taxon>
        <taxon>Spermatophyta</taxon>
        <taxon>Magnoliopsida</taxon>
        <taxon>eudicotyledons</taxon>
        <taxon>Gunneridae</taxon>
        <taxon>Pentapetalae</taxon>
        <taxon>rosids</taxon>
        <taxon>malvids</taxon>
        <taxon>Brassicales</taxon>
        <taxon>Brassicaceae</taxon>
        <taxon>Brassiceae</taxon>
        <taxon>Brassica</taxon>
    </lineage>
</organism>